<evidence type="ECO:0000313" key="2">
    <source>
        <dbReference type="EMBL" id="NME10001.1"/>
    </source>
</evidence>
<feature type="transmembrane region" description="Helical" evidence="1">
    <location>
        <begin position="114"/>
        <end position="140"/>
    </location>
</feature>
<dbReference type="AlphaFoldDB" id="A0AA44IHM6"/>
<feature type="transmembrane region" description="Helical" evidence="1">
    <location>
        <begin position="58"/>
        <end position="76"/>
    </location>
</feature>
<accession>A0AA44IHM6</accession>
<name>A0AA44IHM6_PARBF</name>
<evidence type="ECO:0000256" key="1">
    <source>
        <dbReference type="SAM" id="Phobius"/>
    </source>
</evidence>
<organism evidence="2 3">
    <name type="scientific">Paraclostridium bifermentans</name>
    <name type="common">Clostridium bifermentans</name>
    <dbReference type="NCBI Taxonomy" id="1490"/>
    <lineage>
        <taxon>Bacteria</taxon>
        <taxon>Bacillati</taxon>
        <taxon>Bacillota</taxon>
        <taxon>Clostridia</taxon>
        <taxon>Peptostreptococcales</taxon>
        <taxon>Peptostreptococcaceae</taxon>
        <taxon>Paraclostridium</taxon>
    </lineage>
</organism>
<dbReference type="RefSeq" id="WP_168932342.1">
    <property type="nucleotide sequence ID" value="NZ_JABAFD010000006.1"/>
</dbReference>
<keyword evidence="1" id="KW-0812">Transmembrane</keyword>
<sequence length="143" mass="16755">MGKAKKIFYVLVTILEALMLVGAYLVNYFTHAKMGMLRHVVHKNYIWEQEYPIQTIKYVSILALAILMLIVLVMYLKRKYMLKKIVTIMSITMVLFVIAFAIFVLMYSSEEIRAFYYMSAIFGAVTLIQIIKTFIGVIWYKIK</sequence>
<protein>
    <submittedName>
        <fullName evidence="2">Uncharacterized protein</fullName>
    </submittedName>
</protein>
<feature type="transmembrane region" description="Helical" evidence="1">
    <location>
        <begin position="7"/>
        <end position="26"/>
    </location>
</feature>
<reference evidence="2 3" key="1">
    <citation type="submission" date="2020-04" db="EMBL/GenBank/DDBJ databases">
        <authorList>
            <person name="Hitch T.C.A."/>
            <person name="Wylensek D."/>
            <person name="Clavel T."/>
        </authorList>
    </citation>
    <scope>NUCLEOTIDE SEQUENCE [LARGE SCALE GENOMIC DNA]</scope>
    <source>
        <strain evidence="2 3">Med78_4-601-WT-2</strain>
    </source>
</reference>
<dbReference type="EMBL" id="JABAFD010000006">
    <property type="protein sequence ID" value="NME10001.1"/>
    <property type="molecule type" value="Genomic_DNA"/>
</dbReference>
<feature type="transmembrane region" description="Helical" evidence="1">
    <location>
        <begin position="88"/>
        <end position="108"/>
    </location>
</feature>
<proteinExistence type="predicted"/>
<keyword evidence="1" id="KW-1133">Transmembrane helix</keyword>
<comment type="caution">
    <text evidence="2">The sequence shown here is derived from an EMBL/GenBank/DDBJ whole genome shotgun (WGS) entry which is preliminary data.</text>
</comment>
<evidence type="ECO:0000313" key="3">
    <source>
        <dbReference type="Proteomes" id="UP000573963"/>
    </source>
</evidence>
<gene>
    <name evidence="2" type="ORF">HF875_10750</name>
</gene>
<keyword evidence="1" id="KW-0472">Membrane</keyword>
<dbReference type="Proteomes" id="UP000573963">
    <property type="component" value="Unassembled WGS sequence"/>
</dbReference>